<comment type="caution">
    <text evidence="1">The sequence shown here is derived from an EMBL/GenBank/DDBJ whole genome shotgun (WGS) entry which is preliminary data.</text>
</comment>
<organism evidence="1 2">
    <name type="scientific">Homarus americanus</name>
    <name type="common">American lobster</name>
    <dbReference type="NCBI Taxonomy" id="6706"/>
    <lineage>
        <taxon>Eukaryota</taxon>
        <taxon>Metazoa</taxon>
        <taxon>Ecdysozoa</taxon>
        <taxon>Arthropoda</taxon>
        <taxon>Crustacea</taxon>
        <taxon>Multicrustacea</taxon>
        <taxon>Malacostraca</taxon>
        <taxon>Eumalacostraca</taxon>
        <taxon>Eucarida</taxon>
        <taxon>Decapoda</taxon>
        <taxon>Pleocyemata</taxon>
        <taxon>Astacidea</taxon>
        <taxon>Nephropoidea</taxon>
        <taxon>Nephropidae</taxon>
        <taxon>Homarus</taxon>
    </lineage>
</organism>
<dbReference type="EMBL" id="JAHLQT010014894">
    <property type="protein sequence ID" value="KAG7170051.1"/>
    <property type="molecule type" value="Genomic_DNA"/>
</dbReference>
<protein>
    <submittedName>
        <fullName evidence="1">Uncharacterized protein</fullName>
    </submittedName>
</protein>
<keyword evidence="2" id="KW-1185">Reference proteome</keyword>
<accession>A0A8J5KB17</accession>
<name>A0A8J5KB17_HOMAM</name>
<reference evidence="1" key="1">
    <citation type="journal article" date="2021" name="Sci. Adv.">
        <title>The American lobster genome reveals insights on longevity, neural, and immune adaptations.</title>
        <authorList>
            <person name="Polinski J.M."/>
            <person name="Zimin A.V."/>
            <person name="Clark K.F."/>
            <person name="Kohn A.B."/>
            <person name="Sadowski N."/>
            <person name="Timp W."/>
            <person name="Ptitsyn A."/>
            <person name="Khanna P."/>
            <person name="Romanova D.Y."/>
            <person name="Williams P."/>
            <person name="Greenwood S.J."/>
            <person name="Moroz L.L."/>
            <person name="Walt D.R."/>
            <person name="Bodnar A.G."/>
        </authorList>
    </citation>
    <scope>NUCLEOTIDE SEQUENCE</scope>
    <source>
        <strain evidence="1">GMGI-L3</strain>
    </source>
</reference>
<evidence type="ECO:0000313" key="2">
    <source>
        <dbReference type="Proteomes" id="UP000747542"/>
    </source>
</evidence>
<dbReference type="Proteomes" id="UP000747542">
    <property type="component" value="Unassembled WGS sequence"/>
</dbReference>
<dbReference type="AlphaFoldDB" id="A0A8J5KB17"/>
<evidence type="ECO:0000313" key="1">
    <source>
        <dbReference type="EMBL" id="KAG7170051.1"/>
    </source>
</evidence>
<sequence length="178" mass="19874">MKSKTTTAVMVQVLSSDLARLNTLLVWAPRGPSRPQWSQYSAGGVMLDAYIRCEGDVDQHSQHYTSNSHGHLEAVEVMAVLESDPETWGEFLALIHAYDDCVRTGQLRFKRMAPPPLRRSASLAGPAALRLHNASKSTSSDLSAQPRSSFSQQHLLYRLLQHQDPPSRSLDHHRHIQA</sequence>
<proteinExistence type="predicted"/>
<gene>
    <name evidence="1" type="ORF">Hamer_G012275</name>
</gene>